<proteinExistence type="predicted"/>
<comment type="caution">
    <text evidence="1">The sequence shown here is derived from an EMBL/GenBank/DDBJ whole genome shotgun (WGS) entry which is preliminary data.</text>
</comment>
<gene>
    <name evidence="1" type="ORF">JOQ06_015487</name>
</gene>
<organism evidence="1 2">
    <name type="scientific">Pogonophryne albipinna</name>
    <dbReference type="NCBI Taxonomy" id="1090488"/>
    <lineage>
        <taxon>Eukaryota</taxon>
        <taxon>Metazoa</taxon>
        <taxon>Chordata</taxon>
        <taxon>Craniata</taxon>
        <taxon>Vertebrata</taxon>
        <taxon>Euteleostomi</taxon>
        <taxon>Actinopterygii</taxon>
        <taxon>Neopterygii</taxon>
        <taxon>Teleostei</taxon>
        <taxon>Neoteleostei</taxon>
        <taxon>Acanthomorphata</taxon>
        <taxon>Eupercaria</taxon>
        <taxon>Perciformes</taxon>
        <taxon>Notothenioidei</taxon>
        <taxon>Pogonophryne</taxon>
    </lineage>
</organism>
<dbReference type="Proteomes" id="UP001219934">
    <property type="component" value="Unassembled WGS sequence"/>
</dbReference>
<name>A0AAD6AMX5_9TELE</name>
<protein>
    <submittedName>
        <fullName evidence="1">Uncharacterized protein</fullName>
    </submittedName>
</protein>
<accession>A0AAD6AMX5</accession>
<dbReference type="PANTHER" id="PTHR45913:SF21">
    <property type="entry name" value="DUF4371 DOMAIN-CONTAINING PROTEIN"/>
    <property type="match status" value="1"/>
</dbReference>
<dbReference type="AlphaFoldDB" id="A0AAD6AMX5"/>
<reference evidence="1" key="1">
    <citation type="submission" date="2022-11" db="EMBL/GenBank/DDBJ databases">
        <title>Chromosome-level genome of Pogonophryne albipinna.</title>
        <authorList>
            <person name="Jo E."/>
        </authorList>
    </citation>
    <scope>NUCLEOTIDE SEQUENCE</scope>
    <source>
        <strain evidence="1">SGF0006</strain>
        <tissue evidence="1">Muscle</tissue>
    </source>
</reference>
<keyword evidence="2" id="KW-1185">Reference proteome</keyword>
<dbReference type="PANTHER" id="PTHR45913">
    <property type="entry name" value="EPM2A-INTERACTING PROTEIN 1"/>
    <property type="match status" value="1"/>
</dbReference>
<sequence>MAGKKCTAKRKYEDEHRTFLVETRGIDVKETMINVFVKANVPKQKLTAIATDGEPSLVGSVNGLVGLCKADNTFPEFWNFHCIIHREQLVSKSLNLDNVMKPVMEIVNYIRTHALNHRQFKNLIAELDQRLPGDLPLHCTVRWLSKVLSRFFELFDAVKLFMEQKD</sequence>
<evidence type="ECO:0000313" key="1">
    <source>
        <dbReference type="EMBL" id="KAJ4927684.1"/>
    </source>
</evidence>
<evidence type="ECO:0000313" key="2">
    <source>
        <dbReference type="Proteomes" id="UP001219934"/>
    </source>
</evidence>
<dbReference type="EMBL" id="JAPTMU010000018">
    <property type="protein sequence ID" value="KAJ4927684.1"/>
    <property type="molecule type" value="Genomic_DNA"/>
</dbReference>